<feature type="region of interest" description="Disordered" evidence="1">
    <location>
        <begin position="89"/>
        <end position="155"/>
    </location>
</feature>
<evidence type="ECO:0000313" key="3">
    <source>
        <dbReference type="Proteomes" id="UP000035352"/>
    </source>
</evidence>
<dbReference type="AlphaFoldDB" id="A0A0G3BN58"/>
<dbReference type="PATRIC" id="fig|413882.6.peg.2195"/>
<dbReference type="STRING" id="413882.AAW51_2090"/>
<keyword evidence="3" id="KW-1185">Reference proteome</keyword>
<name>A0A0G3BN58_9BURK</name>
<dbReference type="KEGG" id="pbh:AAW51_2090"/>
<protein>
    <submittedName>
        <fullName evidence="2">Primosomal protein</fullName>
    </submittedName>
</protein>
<gene>
    <name evidence="2" type="ORF">AAW51_2090</name>
</gene>
<dbReference type="OrthoDB" id="8565761at2"/>
<evidence type="ECO:0000256" key="1">
    <source>
        <dbReference type="SAM" id="MobiDB-lite"/>
    </source>
</evidence>
<dbReference type="RefSeq" id="WP_047194572.1">
    <property type="nucleotide sequence ID" value="NZ_CP011371.1"/>
</dbReference>
<dbReference type="Proteomes" id="UP000035352">
    <property type="component" value="Chromosome"/>
</dbReference>
<dbReference type="EMBL" id="CP011371">
    <property type="protein sequence ID" value="AKJ28781.1"/>
    <property type="molecule type" value="Genomic_DNA"/>
</dbReference>
<evidence type="ECO:0000313" key="2">
    <source>
        <dbReference type="EMBL" id="AKJ28781.1"/>
    </source>
</evidence>
<feature type="compositionally biased region" description="Basic and acidic residues" evidence="1">
    <location>
        <begin position="130"/>
        <end position="147"/>
    </location>
</feature>
<reference evidence="2 3" key="1">
    <citation type="submission" date="2015-05" db="EMBL/GenBank/DDBJ databases">
        <authorList>
            <person name="Tang B."/>
            <person name="Yu Y."/>
        </authorList>
    </citation>
    <scope>NUCLEOTIDE SEQUENCE [LARGE SCALE GENOMIC DNA]</scope>
    <source>
        <strain evidence="2 3">DSM 7029</strain>
    </source>
</reference>
<proteinExistence type="predicted"/>
<sequence length="246" mass="27346">MAGDWIKMRSDLHTHPKVVRIASALGADKFRVIGGLHAVWSIFDAHSEDGLLEGYTPEAMDDAIGWPGFCAAMQCVSWLVHADGEGLEMPEFDEHNGQSAKRRDTESKRKRKARAAEEHPQDDLSLSASDADKKRTREEKRREEKEIPPQTPKGEGRFVEFWEAWPKSTRKGGRAECLKVWQSSRLDGAADAILAHVRAMRGSTDWLKDEGKFIPAPVVYLRGKRWDGAEVGGTAPAEPDIFAGAV</sequence>
<organism evidence="2 3">
    <name type="scientific">Caldimonas brevitalea</name>
    <dbReference type="NCBI Taxonomy" id="413882"/>
    <lineage>
        <taxon>Bacteria</taxon>
        <taxon>Pseudomonadati</taxon>
        <taxon>Pseudomonadota</taxon>
        <taxon>Betaproteobacteria</taxon>
        <taxon>Burkholderiales</taxon>
        <taxon>Sphaerotilaceae</taxon>
        <taxon>Caldimonas</taxon>
    </lineage>
</organism>
<feature type="compositionally biased region" description="Basic and acidic residues" evidence="1">
    <location>
        <begin position="92"/>
        <end position="107"/>
    </location>
</feature>
<accession>A0A0G3BN58</accession>